<comment type="caution">
    <text evidence="7">The sequence shown here is derived from an EMBL/GenBank/DDBJ whole genome shotgun (WGS) entry which is preliminary data.</text>
</comment>
<feature type="transmembrane region" description="Helical" evidence="6">
    <location>
        <begin position="404"/>
        <end position="423"/>
    </location>
</feature>
<protein>
    <recommendedName>
        <fullName evidence="9">ABC transporter permease</fullName>
    </recommendedName>
</protein>
<proteinExistence type="predicted"/>
<feature type="transmembrane region" description="Helical" evidence="6">
    <location>
        <begin position="303"/>
        <end position="320"/>
    </location>
</feature>
<dbReference type="RefSeq" id="WP_343995103.1">
    <property type="nucleotide sequence ID" value="NZ_BAAALG010000011.1"/>
</dbReference>
<feature type="transmembrane region" description="Helical" evidence="6">
    <location>
        <begin position="579"/>
        <end position="597"/>
    </location>
</feature>
<sequence length="633" mass="65153">MNDVILFAILGVGAGAVYALLALGIVLIQKGTGAVNFSQGAIAGCAAIYFGVATSEGTPPLTAALTAIVVAGLGGLVFYVLVMRPLRQAPLLARIVTTLGLMLLLQGLATQVWQVPTVIAPAIFPTDSIELFGVMFGIDRLYLLATTVALTVLLWAVYRFTGFGRATRAAAENERGAALLGYSPDVIGAVNWMLGSMLAALAGVLFAPITALNIATLSLLVVPALAAALVGGFNSFGITTAVAVGIGMAQSLLTRFVTQPGINDALPFVIIVVLMIASGRLIPIRGSREVSRLPLAPAVTRRAVPLTAFAITVVLGLVLLNDTYRGGITTTLVMIILALSVVVVTGFVGQISLMQMAFAGIAAFILSKLAVEAGVPFPLPILLAAIIVVPFGMVLGLPALRVRGISLAVVTLGAAVAISSFVFGNVEWTGGADGSHVPSPELFGWSMDAVTHPVRFGLFALVVTLACLAGVLNIRMSAIGRRMLAVRSNERAASASGISVSRTKLQAFALSAFIAGVGGGVLGYQLGAVAFTRFVPIASISLLAVVYIGGVASAYGAVVAGVIANGGVVYVLLNSVEGISAWWIMLSGALLIFNAVIQPDGISVALGQQRDLIRSKLRRSVPPQRSAPSPTHA</sequence>
<feature type="transmembrane region" description="Helical" evidence="6">
    <location>
        <begin position="505"/>
        <end position="524"/>
    </location>
</feature>
<feature type="transmembrane region" description="Helical" evidence="6">
    <location>
        <begin position="141"/>
        <end position="158"/>
    </location>
</feature>
<evidence type="ECO:0000313" key="7">
    <source>
        <dbReference type="EMBL" id="GAA1105451.1"/>
    </source>
</evidence>
<feature type="transmembrane region" description="Helical" evidence="6">
    <location>
        <begin position="61"/>
        <end position="82"/>
    </location>
</feature>
<feature type="transmembrane region" description="Helical" evidence="6">
    <location>
        <begin position="377"/>
        <end position="397"/>
    </location>
</feature>
<comment type="subcellular location">
    <subcellularLocation>
        <location evidence="1">Cell membrane</location>
        <topology evidence="1">Multi-pass membrane protein</topology>
    </subcellularLocation>
</comment>
<accession>A0ABN1TXI1</accession>
<evidence type="ECO:0000256" key="3">
    <source>
        <dbReference type="ARBA" id="ARBA00022692"/>
    </source>
</evidence>
<feature type="transmembrane region" description="Helical" evidence="6">
    <location>
        <begin position="189"/>
        <end position="212"/>
    </location>
</feature>
<gene>
    <name evidence="7" type="ORF">GCM10009668_26080</name>
</gene>
<keyword evidence="5 6" id="KW-0472">Membrane</keyword>
<keyword evidence="8" id="KW-1185">Reference proteome</keyword>
<evidence type="ECO:0000313" key="8">
    <source>
        <dbReference type="Proteomes" id="UP001501581"/>
    </source>
</evidence>
<feature type="transmembrane region" description="Helical" evidence="6">
    <location>
        <begin position="326"/>
        <end position="348"/>
    </location>
</feature>
<organism evidence="7 8">
    <name type="scientific">Nocardioides dubius</name>
    <dbReference type="NCBI Taxonomy" id="317019"/>
    <lineage>
        <taxon>Bacteria</taxon>
        <taxon>Bacillati</taxon>
        <taxon>Actinomycetota</taxon>
        <taxon>Actinomycetes</taxon>
        <taxon>Propionibacteriales</taxon>
        <taxon>Nocardioidaceae</taxon>
        <taxon>Nocardioides</taxon>
    </lineage>
</organism>
<dbReference type="Pfam" id="PF02653">
    <property type="entry name" value="BPD_transp_2"/>
    <property type="match status" value="2"/>
</dbReference>
<evidence type="ECO:0008006" key="9">
    <source>
        <dbReference type="Google" id="ProtNLM"/>
    </source>
</evidence>
<feature type="transmembrane region" description="Helical" evidence="6">
    <location>
        <begin position="35"/>
        <end position="55"/>
    </location>
</feature>
<evidence type="ECO:0000256" key="6">
    <source>
        <dbReference type="SAM" id="Phobius"/>
    </source>
</evidence>
<dbReference type="PANTHER" id="PTHR30482">
    <property type="entry name" value="HIGH-AFFINITY BRANCHED-CHAIN AMINO ACID TRANSPORT SYSTEM PERMEASE"/>
    <property type="match status" value="1"/>
</dbReference>
<dbReference type="InterPro" id="IPR001851">
    <property type="entry name" value="ABC_transp_permease"/>
</dbReference>
<name>A0ABN1TXI1_9ACTN</name>
<feature type="transmembrane region" description="Helical" evidence="6">
    <location>
        <begin position="91"/>
        <end position="109"/>
    </location>
</feature>
<feature type="transmembrane region" description="Helical" evidence="6">
    <location>
        <begin position="265"/>
        <end position="282"/>
    </location>
</feature>
<keyword evidence="4 6" id="KW-1133">Transmembrane helix</keyword>
<dbReference type="Proteomes" id="UP001501581">
    <property type="component" value="Unassembled WGS sequence"/>
</dbReference>
<keyword evidence="2" id="KW-1003">Cell membrane</keyword>
<dbReference type="InterPro" id="IPR043428">
    <property type="entry name" value="LivM-like"/>
</dbReference>
<dbReference type="CDD" id="cd06581">
    <property type="entry name" value="TM_PBP1_LivM_like"/>
    <property type="match status" value="1"/>
</dbReference>
<evidence type="ECO:0000256" key="1">
    <source>
        <dbReference type="ARBA" id="ARBA00004651"/>
    </source>
</evidence>
<dbReference type="PANTHER" id="PTHR30482:SF20">
    <property type="entry name" value="HIGH-AFFINITY BRANCHED-CHAIN AMINO ACID TRANSPORT SYSTEM PERMEASE PROTEIN LIVM"/>
    <property type="match status" value="1"/>
</dbReference>
<dbReference type="CDD" id="cd06582">
    <property type="entry name" value="TM_PBP1_LivH_like"/>
    <property type="match status" value="1"/>
</dbReference>
<evidence type="ECO:0000256" key="4">
    <source>
        <dbReference type="ARBA" id="ARBA00022989"/>
    </source>
</evidence>
<feature type="transmembrane region" description="Helical" evidence="6">
    <location>
        <begin position="456"/>
        <end position="474"/>
    </location>
</feature>
<evidence type="ECO:0000256" key="2">
    <source>
        <dbReference type="ARBA" id="ARBA00022475"/>
    </source>
</evidence>
<evidence type="ECO:0000256" key="5">
    <source>
        <dbReference type="ARBA" id="ARBA00023136"/>
    </source>
</evidence>
<dbReference type="EMBL" id="BAAALG010000011">
    <property type="protein sequence ID" value="GAA1105451.1"/>
    <property type="molecule type" value="Genomic_DNA"/>
</dbReference>
<feature type="transmembrane region" description="Helical" evidence="6">
    <location>
        <begin position="219"/>
        <end position="245"/>
    </location>
</feature>
<reference evidence="7 8" key="1">
    <citation type="journal article" date="2019" name="Int. J. Syst. Evol. Microbiol.">
        <title>The Global Catalogue of Microorganisms (GCM) 10K type strain sequencing project: providing services to taxonomists for standard genome sequencing and annotation.</title>
        <authorList>
            <consortium name="The Broad Institute Genomics Platform"/>
            <consortium name="The Broad Institute Genome Sequencing Center for Infectious Disease"/>
            <person name="Wu L."/>
            <person name="Ma J."/>
        </authorList>
    </citation>
    <scope>NUCLEOTIDE SEQUENCE [LARGE SCALE GENOMIC DNA]</scope>
    <source>
        <strain evidence="7 8">JCM 13008</strain>
    </source>
</reference>
<keyword evidence="3 6" id="KW-0812">Transmembrane</keyword>
<feature type="transmembrane region" description="Helical" evidence="6">
    <location>
        <begin position="6"/>
        <end position="28"/>
    </location>
</feature>